<dbReference type="PANTHER" id="PTHR34598">
    <property type="entry name" value="BLL6449 PROTEIN"/>
    <property type="match status" value="1"/>
</dbReference>
<evidence type="ECO:0000256" key="1">
    <source>
        <dbReference type="ARBA" id="ARBA00023604"/>
    </source>
</evidence>
<dbReference type="PANTHER" id="PTHR34598:SF3">
    <property type="entry name" value="OXIDOREDUCTASE AN1597"/>
    <property type="match status" value="1"/>
</dbReference>
<sequence length="344" mass="38834">MPVFAFSTSDVHSTIPFWKTCLWEPETTSLLAPDLVPETVVGKVYLLKGKQAEDTYSADRSKSQKVPLHDLRDMEDKPNLETDGFTYVSGWHINGIEDMVEFSEEHRAALEADSVELVKELTGAKSAYTYSMYFRDHTSPNAPKSAPVIHSDMSPEGAEYMKGVARKVFLTSPDPMEIRFGKYMREGKNIAIFNVWRPICTVEDNHLGLCNWRSLVKEDAVNFNIKPHNGLSSAQAWKYREGQQWFYLSKQQPNEAFVFMQHDSRAPDGHGINVPHASFKLKKDAGKPPTRMSFEARVVAILGTPTDPPIEPPIGGRLSEFHTYMLSGINHVINRIIPTSYIDV</sequence>
<dbReference type="InterPro" id="IPR044053">
    <property type="entry name" value="AsaB-like"/>
</dbReference>
<dbReference type="VEuPathDB" id="FungiDB:MELLADRAFT_108363"/>
<name>F4RSV5_MELLP</name>
<accession>F4RSV5</accession>
<dbReference type="AlphaFoldDB" id="F4RSV5"/>
<comment type="similarity">
    <text evidence="1">Belongs to the asaB hydroxylase/desaturase family.</text>
</comment>
<protein>
    <submittedName>
        <fullName evidence="2">Uncharacterized protein</fullName>
    </submittedName>
</protein>
<proteinExistence type="inferred from homology"/>
<dbReference type="NCBIfam" id="NF041278">
    <property type="entry name" value="CmcJ_NvfI_EfuI"/>
    <property type="match status" value="1"/>
</dbReference>
<dbReference type="Proteomes" id="UP000001072">
    <property type="component" value="Unassembled WGS sequence"/>
</dbReference>
<dbReference type="GeneID" id="18923455"/>
<dbReference type="OrthoDB" id="412788at2759"/>
<dbReference type="KEGG" id="mlr:MELLADRAFT_108363"/>
<dbReference type="HOGENOM" id="CLU_042688_2_2_1"/>
<evidence type="ECO:0000313" key="2">
    <source>
        <dbReference type="EMBL" id="EGG04540.1"/>
    </source>
</evidence>
<dbReference type="EMBL" id="GL883118">
    <property type="protein sequence ID" value="EGG04540.1"/>
    <property type="molecule type" value="Genomic_DNA"/>
</dbReference>
<organism evidence="3">
    <name type="scientific">Melampsora larici-populina (strain 98AG31 / pathotype 3-4-7)</name>
    <name type="common">Poplar leaf rust fungus</name>
    <dbReference type="NCBI Taxonomy" id="747676"/>
    <lineage>
        <taxon>Eukaryota</taxon>
        <taxon>Fungi</taxon>
        <taxon>Dikarya</taxon>
        <taxon>Basidiomycota</taxon>
        <taxon>Pucciniomycotina</taxon>
        <taxon>Pucciniomycetes</taxon>
        <taxon>Pucciniales</taxon>
        <taxon>Melampsoraceae</taxon>
        <taxon>Melampsora</taxon>
    </lineage>
</organism>
<dbReference type="RefSeq" id="XP_007412331.1">
    <property type="nucleotide sequence ID" value="XM_007412269.1"/>
</dbReference>
<dbReference type="GO" id="GO:0016491">
    <property type="term" value="F:oxidoreductase activity"/>
    <property type="evidence" value="ECO:0007669"/>
    <property type="project" value="InterPro"/>
</dbReference>
<keyword evidence="3" id="KW-1185">Reference proteome</keyword>
<reference evidence="3" key="1">
    <citation type="journal article" date="2011" name="Proc. Natl. Acad. Sci. U.S.A.">
        <title>Obligate biotrophy features unraveled by the genomic analysis of rust fungi.</title>
        <authorList>
            <person name="Duplessis S."/>
            <person name="Cuomo C.A."/>
            <person name="Lin Y.-C."/>
            <person name="Aerts A."/>
            <person name="Tisserant E."/>
            <person name="Veneault-Fourrey C."/>
            <person name="Joly D.L."/>
            <person name="Hacquard S."/>
            <person name="Amselem J."/>
            <person name="Cantarel B.L."/>
            <person name="Chiu R."/>
            <person name="Coutinho P.M."/>
            <person name="Feau N."/>
            <person name="Field M."/>
            <person name="Frey P."/>
            <person name="Gelhaye E."/>
            <person name="Goldberg J."/>
            <person name="Grabherr M.G."/>
            <person name="Kodira C.D."/>
            <person name="Kohler A."/>
            <person name="Kuees U."/>
            <person name="Lindquist E.A."/>
            <person name="Lucas S.M."/>
            <person name="Mago R."/>
            <person name="Mauceli E."/>
            <person name="Morin E."/>
            <person name="Murat C."/>
            <person name="Pangilinan J.L."/>
            <person name="Park R."/>
            <person name="Pearson M."/>
            <person name="Quesneville H."/>
            <person name="Rouhier N."/>
            <person name="Sakthikumar S."/>
            <person name="Salamov A.A."/>
            <person name="Schmutz J."/>
            <person name="Selles B."/>
            <person name="Shapiro H."/>
            <person name="Tanguay P."/>
            <person name="Tuskan G.A."/>
            <person name="Henrissat B."/>
            <person name="Van de Peer Y."/>
            <person name="Rouze P."/>
            <person name="Ellis J.G."/>
            <person name="Dodds P.N."/>
            <person name="Schein J.E."/>
            <person name="Zhong S."/>
            <person name="Hamelin R.C."/>
            <person name="Grigoriev I.V."/>
            <person name="Szabo L.J."/>
            <person name="Martin F."/>
        </authorList>
    </citation>
    <scope>NUCLEOTIDE SEQUENCE [LARGE SCALE GENOMIC DNA]</scope>
    <source>
        <strain evidence="3">98AG31 / pathotype 3-4-7</strain>
    </source>
</reference>
<gene>
    <name evidence="2" type="ORF">MELLADRAFT_108363</name>
</gene>
<dbReference type="InParanoid" id="F4RSV5"/>
<evidence type="ECO:0000313" key="3">
    <source>
        <dbReference type="Proteomes" id="UP000001072"/>
    </source>
</evidence>
<dbReference type="eggNOG" id="ENOG502S9MZ">
    <property type="taxonomic scope" value="Eukaryota"/>
</dbReference>